<name>A0A1G7C104_9BACT</name>
<dbReference type="OrthoDB" id="5290748at2"/>
<dbReference type="STRING" id="57664.SAMN05661003_10829"/>
<dbReference type="AlphaFoldDB" id="A0A1G7C104"/>
<sequence>MHYGYDGSYAGLLSLLYQLFRNRRQPDSIQPPGAAQNSSLFPPEQHSCEPRQADALLMQVRRHLGAAVECQLRHAFLSRRPGIELQLYHYLALGWRLRRRLDDQLTHPAVQSVHQAARFTHHEVHRFKGLLRFAHCQLADNPVGLYYGRCRPDADIIALLAPHFRRRLAGQQWLIEDVGRQTAVLCDGQHWALGQLSLQQPAAASDEELQWQALWRTFHHHSAIPERRNPRLQRQFLPLKYREFLCELQPPATVEPESWS</sequence>
<dbReference type="InterPro" id="IPR023875">
    <property type="entry name" value="DNA_repair_put"/>
</dbReference>
<dbReference type="NCBIfam" id="TIGR03915">
    <property type="entry name" value="SAM_7_link_chp"/>
    <property type="match status" value="1"/>
</dbReference>
<protein>
    <submittedName>
        <fullName evidence="3">Probable DNA metabolism protein</fullName>
    </submittedName>
</protein>
<evidence type="ECO:0000313" key="3">
    <source>
        <dbReference type="EMBL" id="SDE32959.1"/>
    </source>
</evidence>
<organism evidence="3 4">
    <name type="scientific">Desulfuromonas thiophila</name>
    <dbReference type="NCBI Taxonomy" id="57664"/>
    <lineage>
        <taxon>Bacteria</taxon>
        <taxon>Pseudomonadati</taxon>
        <taxon>Thermodesulfobacteriota</taxon>
        <taxon>Desulfuromonadia</taxon>
        <taxon>Desulfuromonadales</taxon>
        <taxon>Desulfuromonadaceae</taxon>
        <taxon>Desulfuromonas</taxon>
    </lineage>
</organism>
<evidence type="ECO:0000313" key="4">
    <source>
        <dbReference type="Proteomes" id="UP000243205"/>
    </source>
</evidence>
<evidence type="ECO:0000259" key="2">
    <source>
        <dbReference type="Pfam" id="PF13566"/>
    </source>
</evidence>
<gene>
    <name evidence="3" type="ORF">SAMN05661003_10829</name>
</gene>
<reference evidence="4" key="1">
    <citation type="submission" date="2016-10" db="EMBL/GenBank/DDBJ databases">
        <authorList>
            <person name="Varghese N."/>
            <person name="Submissions S."/>
        </authorList>
    </citation>
    <scope>NUCLEOTIDE SEQUENCE [LARGE SCALE GENOMIC DNA]</scope>
    <source>
        <strain evidence="4">DSM 8987</strain>
    </source>
</reference>
<dbReference type="Proteomes" id="UP000243205">
    <property type="component" value="Unassembled WGS sequence"/>
</dbReference>
<feature type="region of interest" description="Disordered" evidence="1">
    <location>
        <begin position="27"/>
        <end position="46"/>
    </location>
</feature>
<dbReference type="InterPro" id="IPR025404">
    <property type="entry name" value="DUF4130"/>
</dbReference>
<accession>A0A1G7C104</accession>
<proteinExistence type="predicted"/>
<dbReference type="Pfam" id="PF13566">
    <property type="entry name" value="DUF4130"/>
    <property type="match status" value="1"/>
</dbReference>
<keyword evidence="4" id="KW-1185">Reference proteome</keyword>
<dbReference type="EMBL" id="FNAQ01000008">
    <property type="protein sequence ID" value="SDE32959.1"/>
    <property type="molecule type" value="Genomic_DNA"/>
</dbReference>
<feature type="domain" description="DUF4130" evidence="2">
    <location>
        <begin position="83"/>
        <end position="247"/>
    </location>
</feature>
<evidence type="ECO:0000256" key="1">
    <source>
        <dbReference type="SAM" id="MobiDB-lite"/>
    </source>
</evidence>
<dbReference type="RefSeq" id="WP_092078331.1">
    <property type="nucleotide sequence ID" value="NZ_FNAQ01000008.1"/>
</dbReference>